<gene>
    <name evidence="2" type="ORF">EGW08_017365</name>
</gene>
<name>A0A3S0ZTF8_ELYCH</name>
<feature type="compositionally biased region" description="Low complexity" evidence="1">
    <location>
        <begin position="82"/>
        <end position="92"/>
    </location>
</feature>
<organism evidence="2 3">
    <name type="scientific">Elysia chlorotica</name>
    <name type="common">Eastern emerald elysia</name>
    <name type="synonym">Sea slug</name>
    <dbReference type="NCBI Taxonomy" id="188477"/>
    <lineage>
        <taxon>Eukaryota</taxon>
        <taxon>Metazoa</taxon>
        <taxon>Spiralia</taxon>
        <taxon>Lophotrochozoa</taxon>
        <taxon>Mollusca</taxon>
        <taxon>Gastropoda</taxon>
        <taxon>Heterobranchia</taxon>
        <taxon>Euthyneura</taxon>
        <taxon>Panpulmonata</taxon>
        <taxon>Sacoglossa</taxon>
        <taxon>Placobranchoidea</taxon>
        <taxon>Plakobranchidae</taxon>
        <taxon>Elysia</taxon>
    </lineage>
</organism>
<dbReference type="Proteomes" id="UP000271974">
    <property type="component" value="Unassembled WGS sequence"/>
</dbReference>
<reference evidence="2 3" key="1">
    <citation type="submission" date="2019-01" db="EMBL/GenBank/DDBJ databases">
        <title>A draft genome assembly of the solar-powered sea slug Elysia chlorotica.</title>
        <authorList>
            <person name="Cai H."/>
            <person name="Li Q."/>
            <person name="Fang X."/>
            <person name="Li J."/>
            <person name="Curtis N.E."/>
            <person name="Altenburger A."/>
            <person name="Shibata T."/>
            <person name="Feng M."/>
            <person name="Maeda T."/>
            <person name="Schwartz J.A."/>
            <person name="Shigenobu S."/>
            <person name="Lundholm N."/>
            <person name="Nishiyama T."/>
            <person name="Yang H."/>
            <person name="Hasebe M."/>
            <person name="Li S."/>
            <person name="Pierce S.K."/>
            <person name="Wang J."/>
        </authorList>
    </citation>
    <scope>NUCLEOTIDE SEQUENCE [LARGE SCALE GENOMIC DNA]</scope>
    <source>
        <strain evidence="2">EC2010</strain>
        <tissue evidence="2">Whole organism of an adult</tissue>
    </source>
</reference>
<feature type="region of interest" description="Disordered" evidence="1">
    <location>
        <begin position="171"/>
        <end position="234"/>
    </location>
</feature>
<comment type="caution">
    <text evidence="2">The sequence shown here is derived from an EMBL/GenBank/DDBJ whole genome shotgun (WGS) entry which is preliminary data.</text>
</comment>
<feature type="compositionally biased region" description="Basic and acidic residues" evidence="1">
    <location>
        <begin position="52"/>
        <end position="68"/>
    </location>
</feature>
<accession>A0A3S0ZTF8</accession>
<evidence type="ECO:0000313" key="3">
    <source>
        <dbReference type="Proteomes" id="UP000271974"/>
    </source>
</evidence>
<dbReference type="EMBL" id="RQTK01000791">
    <property type="protein sequence ID" value="RUS74877.1"/>
    <property type="molecule type" value="Genomic_DNA"/>
</dbReference>
<protein>
    <submittedName>
        <fullName evidence="2">Uncharacterized protein</fullName>
    </submittedName>
</protein>
<feature type="region of interest" description="Disordered" evidence="1">
    <location>
        <begin position="47"/>
        <end position="98"/>
    </location>
</feature>
<keyword evidence="3" id="KW-1185">Reference proteome</keyword>
<evidence type="ECO:0000313" key="2">
    <source>
        <dbReference type="EMBL" id="RUS74877.1"/>
    </source>
</evidence>
<feature type="compositionally biased region" description="Basic and acidic residues" evidence="1">
    <location>
        <begin position="206"/>
        <end position="219"/>
    </location>
</feature>
<feature type="compositionally biased region" description="Basic residues" evidence="1">
    <location>
        <begin position="180"/>
        <end position="192"/>
    </location>
</feature>
<proteinExistence type="predicted"/>
<dbReference type="AlphaFoldDB" id="A0A3S0ZTF8"/>
<sequence length="261" mass="28865">MTSAFLRVEGGGGWGPSLRTYQRRSSEPGQTSVQLSLQALNSIKFSTQAADEQARQRKVSRTDDDIGRHSSGRTWRRGSLDGGFASSSSSSFEGRRRSSCGFKDPMLSRFAEELMKADTSVPELVIVGSHPSSTSTGSRRSSLSGFRDMTLANLESELLNTSFISINSATLSTSNSPRASQRRHRRRHRRRTATTTTATTASTCDGRPDLDRSHSRESAHSQVSAAGAHWKSDSSDAEYWFPPPRLVGEEFRLEYERQHSQ</sequence>
<feature type="compositionally biased region" description="Low complexity" evidence="1">
    <location>
        <begin position="193"/>
        <end position="203"/>
    </location>
</feature>
<evidence type="ECO:0000256" key="1">
    <source>
        <dbReference type="SAM" id="MobiDB-lite"/>
    </source>
</evidence>
<dbReference type="OrthoDB" id="6154436at2759"/>
<dbReference type="STRING" id="188477.A0A3S0ZTF8"/>
<feature type="non-terminal residue" evidence="2">
    <location>
        <position position="261"/>
    </location>
</feature>